<dbReference type="OrthoDB" id="2981988at2759"/>
<protein>
    <recommendedName>
        <fullName evidence="3">Protein kinase domain-containing protein</fullName>
    </recommendedName>
</protein>
<proteinExistence type="predicted"/>
<comment type="caution">
    <text evidence="1">The sequence shown here is derived from an EMBL/GenBank/DDBJ whole genome shotgun (WGS) entry which is preliminary data.</text>
</comment>
<evidence type="ECO:0000313" key="1">
    <source>
        <dbReference type="EMBL" id="KAF7331159.1"/>
    </source>
</evidence>
<dbReference type="Gene3D" id="1.25.10.10">
    <property type="entry name" value="Leucine-rich Repeat Variant"/>
    <property type="match status" value="1"/>
</dbReference>
<evidence type="ECO:0008006" key="3">
    <source>
        <dbReference type="Google" id="ProtNLM"/>
    </source>
</evidence>
<evidence type="ECO:0000313" key="2">
    <source>
        <dbReference type="Proteomes" id="UP000623467"/>
    </source>
</evidence>
<dbReference type="Proteomes" id="UP000623467">
    <property type="component" value="Unassembled WGS sequence"/>
</dbReference>
<keyword evidence="2" id="KW-1185">Reference proteome</keyword>
<reference evidence="1" key="1">
    <citation type="submission" date="2020-05" db="EMBL/GenBank/DDBJ databases">
        <title>Mycena genomes resolve the evolution of fungal bioluminescence.</title>
        <authorList>
            <person name="Tsai I.J."/>
        </authorList>
    </citation>
    <scope>NUCLEOTIDE SEQUENCE</scope>
    <source>
        <strain evidence="1">160909Yilan</strain>
    </source>
</reference>
<dbReference type="SUPFAM" id="SSF48371">
    <property type="entry name" value="ARM repeat"/>
    <property type="match status" value="1"/>
</dbReference>
<dbReference type="SUPFAM" id="SSF56112">
    <property type="entry name" value="Protein kinase-like (PK-like)"/>
    <property type="match status" value="1"/>
</dbReference>
<dbReference type="InterPro" id="IPR011009">
    <property type="entry name" value="Kinase-like_dom_sf"/>
</dbReference>
<sequence length="677" mass="75681">MQPKKPLAVFSEVAGIVPIVGLDKIAKAVLLVCRAVALKLKGSIHGLNEPLEKILQHTKDIFLKSKIKQYLNRNDIRDSIIEYSAVLQDAVLLLGVEMQVHVMDWNFQNDEDRREDALVARELLEQIQHQLDDTNETITALPDLMRGMFVDDVFDEGALGEVRTPNGSGFAAAKLDVTVKYFPAATPAQVHHYLQTVKTWSRFRHLNVLRILWHSSLDAKPSPFIVVPNMASSTLDSYLNQEWGRYSHPDICTGIVSGLTYLRSRGLYILTLPASHVSLDGHRPIIHNLESRALNTTSSNVSKVFIADGILSANRLDSVASEHVLDASFAYTEGDRNLGRLSTHFKLADGEDALLSPDWKGLTSEYSEDVDSALCILRIVIKHITLKAQLDINLAHSMDELTTSPVIRQVIRCLSNPAHTTKASGLLTSARLSVQSSHFRAHALMQMGVISHLRALLSARQSFTWGQACWTLYRILDNWDKDYDPLEILEEDLTLLQSLLKRKENAWSRATSMTLLLSIWRRGVSAKETSIRDVIKKNMFPPLNKWLMGNDVLMAHNAFLGLEKLVELLLAGNIHLFGADPFASAIRWLSRGCDSGMLECILRCSTLLFAFPSLLAASSQLTLKDLHTTLVGISHYGNINSRIRVTVNQLLNTLSAYLVDAQLVVEEQLDSESEFER</sequence>
<dbReference type="InterPro" id="IPR011989">
    <property type="entry name" value="ARM-like"/>
</dbReference>
<dbReference type="Gene3D" id="1.10.510.10">
    <property type="entry name" value="Transferase(Phosphotransferase) domain 1"/>
    <property type="match status" value="1"/>
</dbReference>
<dbReference type="EMBL" id="JACAZH010000060">
    <property type="protein sequence ID" value="KAF7331159.1"/>
    <property type="molecule type" value="Genomic_DNA"/>
</dbReference>
<gene>
    <name evidence="1" type="ORF">MSAN_02434500</name>
</gene>
<accession>A0A8H6WZ51</accession>
<dbReference type="InterPro" id="IPR059179">
    <property type="entry name" value="MLKL-like_MCAfunc"/>
</dbReference>
<dbReference type="AlphaFoldDB" id="A0A8H6WZ51"/>
<dbReference type="CDD" id="cd21037">
    <property type="entry name" value="MLKL_NTD"/>
    <property type="match status" value="1"/>
</dbReference>
<name>A0A8H6WZ51_9AGAR</name>
<organism evidence="1 2">
    <name type="scientific">Mycena sanguinolenta</name>
    <dbReference type="NCBI Taxonomy" id="230812"/>
    <lineage>
        <taxon>Eukaryota</taxon>
        <taxon>Fungi</taxon>
        <taxon>Dikarya</taxon>
        <taxon>Basidiomycota</taxon>
        <taxon>Agaricomycotina</taxon>
        <taxon>Agaricomycetes</taxon>
        <taxon>Agaricomycetidae</taxon>
        <taxon>Agaricales</taxon>
        <taxon>Marasmiineae</taxon>
        <taxon>Mycenaceae</taxon>
        <taxon>Mycena</taxon>
    </lineage>
</organism>
<dbReference type="InterPro" id="IPR016024">
    <property type="entry name" value="ARM-type_fold"/>
</dbReference>